<feature type="compositionally biased region" description="Polar residues" evidence="1">
    <location>
        <begin position="327"/>
        <end position="339"/>
    </location>
</feature>
<evidence type="ECO:0000313" key="3">
    <source>
        <dbReference type="Proteomes" id="UP000281474"/>
    </source>
</evidence>
<feature type="compositionally biased region" description="Low complexity" evidence="1">
    <location>
        <begin position="316"/>
        <end position="326"/>
    </location>
</feature>
<dbReference type="EMBL" id="QZEI01000075">
    <property type="protein sequence ID" value="RLV58390.1"/>
    <property type="molecule type" value="Genomic_DNA"/>
</dbReference>
<sequence>MASSGVSPISPDSLSIEQKLAIYQLQLTEKVISVGKDAAKVNGYIVRLIQENSLFTHERVCLFFGLKTFLGGYHNEYIKGEPTETQKLKVSLFCTYQNRKLQIQSYELSLRELKIQNANLTGWDFRWVDTRRTQFINCIMDGNSSTTFVDESVIVEFMRIDDYQQMAPIQAFDKAAPKLNSSLNYENLEDLIFDEDTQFATVDTVPQNYENTFLSGDSKRVLLMRGARLPDYVNFKLSKGATTLSIHPDTSSDSYEICTPCSSEKQKDPKRKTSQSILIPDSGRTRQKVLNSNPDSSLIASSPSCDTNSASEEHCQQPLLSLSQQSEGTSPSSKSSLSHDVTDRYFASGRSDSFASSGNDSCFLQSVDLDDKDSPSSFSMCGFSQKESSESTFCVLLATSPRADGTINSGSISPTVRLSSDSSGLRNLTTTSLIEYKGKEKPIWIHFADRILEKLALLKKSHRSLSLLSISIDTYEKIIRENVPNLISEEIDDIKFIESFIKVKKVLEKTNIKTTLGVSFSTFLNIELSSEHTNVFVFTVTFNLNIEQVPFVCKYIRKKQLENRQIQRLHAQVKKYIPCDKVKK</sequence>
<comment type="caution">
    <text evidence="2">The sequence shown here is derived from an EMBL/GenBank/DDBJ whole genome shotgun (WGS) entry which is preliminary data.</text>
</comment>
<feature type="region of interest" description="Disordered" evidence="1">
    <location>
        <begin position="246"/>
        <end position="339"/>
    </location>
</feature>
<name>A0A3L8PSJ7_9GAMM</name>
<reference evidence="2 3" key="1">
    <citation type="submission" date="2018-09" db="EMBL/GenBank/DDBJ databases">
        <title>Phylogeny of the Shewanellaceae, and recommendation for two new genera, Pseudoshewanella and Parashewanella.</title>
        <authorList>
            <person name="Wang G."/>
        </authorList>
    </citation>
    <scope>NUCLEOTIDE SEQUENCE [LARGE SCALE GENOMIC DNA]</scope>
    <source>
        <strain evidence="2 3">C51</strain>
    </source>
</reference>
<dbReference type="Proteomes" id="UP000281474">
    <property type="component" value="Unassembled WGS sequence"/>
</dbReference>
<feature type="compositionally biased region" description="Polar residues" evidence="1">
    <location>
        <begin position="288"/>
        <end position="310"/>
    </location>
</feature>
<organism evidence="2 3">
    <name type="scientific">Parashewanella curva</name>
    <dbReference type="NCBI Taxonomy" id="2338552"/>
    <lineage>
        <taxon>Bacteria</taxon>
        <taxon>Pseudomonadati</taxon>
        <taxon>Pseudomonadota</taxon>
        <taxon>Gammaproteobacteria</taxon>
        <taxon>Alteromonadales</taxon>
        <taxon>Shewanellaceae</taxon>
        <taxon>Parashewanella</taxon>
    </lineage>
</organism>
<dbReference type="RefSeq" id="WP_121840289.1">
    <property type="nucleotide sequence ID" value="NZ_ML014824.1"/>
</dbReference>
<evidence type="ECO:0000313" key="2">
    <source>
        <dbReference type="EMBL" id="RLV58390.1"/>
    </source>
</evidence>
<gene>
    <name evidence="2" type="ORF">D5018_17540</name>
</gene>
<proteinExistence type="predicted"/>
<evidence type="ECO:0000256" key="1">
    <source>
        <dbReference type="SAM" id="MobiDB-lite"/>
    </source>
</evidence>
<dbReference type="AlphaFoldDB" id="A0A3L8PSJ7"/>
<protein>
    <submittedName>
        <fullName evidence="2">Uncharacterized protein</fullName>
    </submittedName>
</protein>
<accession>A0A3L8PSJ7</accession>
<keyword evidence="3" id="KW-1185">Reference proteome</keyword>